<dbReference type="AlphaFoldDB" id="D7FR27"/>
<dbReference type="GO" id="GO:0005634">
    <property type="term" value="C:nucleus"/>
    <property type="evidence" value="ECO:0007669"/>
    <property type="project" value="TreeGrafter"/>
</dbReference>
<dbReference type="SUPFAM" id="SSF52047">
    <property type="entry name" value="RNI-like"/>
    <property type="match status" value="1"/>
</dbReference>
<sequence length="953" mass="97173">MSALDVRNGRVDIEVPTDEDAKHCARVLKDQHSSLKSIDLRRGLVTSAGAGALAKALKGNSSLRHLGLPGNSIGDVGVGAIGRALEGNLGCVLASVDLSATGITVVGLSNLVQGVSRLPNLHTVCLNDNNLAQEAGLQLSNLLKASASLHTVLAGGNYLGDRGLAALCGAFCYLKPARVLSLDVSGNGIGDLGAQWLCKGISALCRNQQDAAGSGSGIRDLRLRGNNITHTGAKELATILSEGRCARDLRELDLSMNTITADGFRPLAVSLRGCRELVRLDVAGCRLGPGGVDAVADLIAASGPKLTAVVLTPKAEFADRVLGDRGGLAVALRQSLQRLADSLPFAGSVVEGIGKSGARGTGIERPKAGLERQKAAGGTAERQRRGAGGPRPSPPSGGGVGTTASSSGPGGLQRTSSKASMRGGGGTAGKPETGQPRQPVVAGQHHKTTTATLAARDRAAVDAHAAPHRRLHQGEELDSIEGFTEQRQAPKLMPPTRELLASQAAAAVLAAGGGGNTGFYGDGGSGGKKAAGPGPSAGLEASASGGVVESIADVVSKVMGDTAAVADGLVTPPPVAPSTWDWDTNSGGPAGSAATGKKEENDADDSPATTASGASTMVPSSVGPVSTAQQGGGGAKAVALSRKSSAASFSTAPESSSEPEVAAGMTSLALSDGSRSGLNSSSQGTTAIEVSSGGGGGSQQQLVTVEDASRMLAPLVAQEVEKETKKIEIRMQRRVPSSVVCAAAKRVRLALLKHLGAWQNEMNSALRTMRSEMEAIDREGLMARVAMEKRLKTGIKRLLERIDHLERRFSKLEREDRKRLALEAASVAAAPTPPPPALGGAADVVVRLQSPSSASETSAALNKSNRAPDTPEARPLVTWSGGDGDFSSAAGSTAASSCDGEYSEAGDDTEADIVRMLEEKMAALEGKLLGHEERQRTDPRAAEGLGMSPAMWA</sequence>
<feature type="compositionally biased region" description="Polar residues" evidence="5">
    <location>
        <begin position="607"/>
        <end position="627"/>
    </location>
</feature>
<accession>D7FR27</accession>
<feature type="compositionally biased region" description="Low complexity" evidence="5">
    <location>
        <begin position="885"/>
        <end position="900"/>
    </location>
</feature>
<dbReference type="GO" id="GO:0006913">
    <property type="term" value="P:nucleocytoplasmic transport"/>
    <property type="evidence" value="ECO:0007669"/>
    <property type="project" value="TreeGrafter"/>
</dbReference>
<dbReference type="Pfam" id="PF13516">
    <property type="entry name" value="LRR_6"/>
    <property type="match status" value="4"/>
</dbReference>
<evidence type="ECO:0000313" key="7">
    <source>
        <dbReference type="Proteomes" id="UP000002630"/>
    </source>
</evidence>
<dbReference type="InterPro" id="IPR001611">
    <property type="entry name" value="Leu-rich_rpt"/>
</dbReference>
<organism evidence="6 7">
    <name type="scientific">Ectocarpus siliculosus</name>
    <name type="common">Brown alga</name>
    <name type="synonym">Conferva siliculosa</name>
    <dbReference type="NCBI Taxonomy" id="2880"/>
    <lineage>
        <taxon>Eukaryota</taxon>
        <taxon>Sar</taxon>
        <taxon>Stramenopiles</taxon>
        <taxon>Ochrophyta</taxon>
        <taxon>PX clade</taxon>
        <taxon>Phaeophyceae</taxon>
        <taxon>Ectocarpales</taxon>
        <taxon>Ectocarpaceae</taxon>
        <taxon>Ectocarpus</taxon>
    </lineage>
</organism>
<protein>
    <submittedName>
        <fullName evidence="6">Uncharacterized protein</fullName>
    </submittedName>
</protein>
<feature type="region of interest" description="Disordered" evidence="5">
    <location>
        <begin position="849"/>
        <end position="905"/>
    </location>
</feature>
<dbReference type="InterPro" id="IPR027038">
    <property type="entry name" value="RanGap"/>
</dbReference>
<evidence type="ECO:0000256" key="4">
    <source>
        <dbReference type="SAM" id="Coils"/>
    </source>
</evidence>
<dbReference type="PANTHER" id="PTHR24113:SF12">
    <property type="entry name" value="RAN GTPASE-ACTIVATING PROTEIN 1"/>
    <property type="match status" value="1"/>
</dbReference>
<name>D7FR27_ECTSI</name>
<feature type="compositionally biased region" description="Basic and acidic residues" evidence="5">
    <location>
        <begin position="931"/>
        <end position="941"/>
    </location>
</feature>
<keyword evidence="7" id="KW-1185">Reference proteome</keyword>
<dbReference type="PANTHER" id="PTHR24113">
    <property type="entry name" value="RAN GTPASE-ACTIVATING PROTEIN 1"/>
    <property type="match status" value="1"/>
</dbReference>
<feature type="region of interest" description="Disordered" evidence="5">
    <location>
        <begin position="569"/>
        <end position="639"/>
    </location>
</feature>
<reference evidence="6 7" key="1">
    <citation type="journal article" date="2010" name="Nature">
        <title>The Ectocarpus genome and the independent evolution of multicellularity in brown algae.</title>
        <authorList>
            <person name="Cock J.M."/>
            <person name="Sterck L."/>
            <person name="Rouze P."/>
            <person name="Scornet D."/>
            <person name="Allen A.E."/>
            <person name="Amoutzias G."/>
            <person name="Anthouard V."/>
            <person name="Artiguenave F."/>
            <person name="Aury J.M."/>
            <person name="Badger J.H."/>
            <person name="Beszteri B."/>
            <person name="Billiau K."/>
            <person name="Bonnet E."/>
            <person name="Bothwell J.H."/>
            <person name="Bowler C."/>
            <person name="Boyen C."/>
            <person name="Brownlee C."/>
            <person name="Carrano C.J."/>
            <person name="Charrier B."/>
            <person name="Cho G.Y."/>
            <person name="Coelho S.M."/>
            <person name="Collen J."/>
            <person name="Corre E."/>
            <person name="Da Silva C."/>
            <person name="Delage L."/>
            <person name="Delaroque N."/>
            <person name="Dittami S.M."/>
            <person name="Doulbeau S."/>
            <person name="Elias M."/>
            <person name="Farnham G."/>
            <person name="Gachon C.M."/>
            <person name="Gschloessl B."/>
            <person name="Heesch S."/>
            <person name="Jabbari K."/>
            <person name="Jubin C."/>
            <person name="Kawai H."/>
            <person name="Kimura K."/>
            <person name="Kloareg B."/>
            <person name="Kupper F.C."/>
            <person name="Lang D."/>
            <person name="Le Bail A."/>
            <person name="Leblanc C."/>
            <person name="Lerouge P."/>
            <person name="Lohr M."/>
            <person name="Lopez P.J."/>
            <person name="Martens C."/>
            <person name="Maumus F."/>
            <person name="Michel G."/>
            <person name="Miranda-Saavedra D."/>
            <person name="Morales J."/>
            <person name="Moreau H."/>
            <person name="Motomura T."/>
            <person name="Nagasato C."/>
            <person name="Napoli C.A."/>
            <person name="Nelson D.R."/>
            <person name="Nyvall-Collen P."/>
            <person name="Peters A.F."/>
            <person name="Pommier C."/>
            <person name="Potin P."/>
            <person name="Poulain J."/>
            <person name="Quesneville H."/>
            <person name="Read B."/>
            <person name="Rensing S.A."/>
            <person name="Ritter A."/>
            <person name="Rousvoal S."/>
            <person name="Samanta M."/>
            <person name="Samson G."/>
            <person name="Schroeder D.C."/>
            <person name="Segurens B."/>
            <person name="Strittmatter M."/>
            <person name="Tonon T."/>
            <person name="Tregear J.W."/>
            <person name="Valentin K."/>
            <person name="von Dassow P."/>
            <person name="Yamagishi T."/>
            <person name="Van de Peer Y."/>
            <person name="Wincker P."/>
        </authorList>
    </citation>
    <scope>NUCLEOTIDE SEQUENCE [LARGE SCALE GENOMIC DNA]</scope>
    <source>
        <strain evidence="7">Ec32 / CCAP1310/4</strain>
    </source>
</reference>
<dbReference type="SMART" id="SM00368">
    <property type="entry name" value="LRR_RI"/>
    <property type="match status" value="7"/>
</dbReference>
<feature type="compositionally biased region" description="Basic and acidic residues" evidence="5">
    <location>
        <begin position="362"/>
        <end position="374"/>
    </location>
</feature>
<dbReference type="eggNOG" id="KOG4308">
    <property type="taxonomic scope" value="Eukaryota"/>
</dbReference>
<dbReference type="OrthoDB" id="6500038at2759"/>
<feature type="region of interest" description="Disordered" evidence="5">
    <location>
        <begin position="670"/>
        <end position="700"/>
    </location>
</feature>
<feature type="coiled-coil region" evidence="4">
    <location>
        <begin position="788"/>
        <end position="815"/>
    </location>
</feature>
<dbReference type="STRING" id="2880.D7FR27"/>
<evidence type="ECO:0000256" key="5">
    <source>
        <dbReference type="SAM" id="MobiDB-lite"/>
    </source>
</evidence>
<evidence type="ECO:0000256" key="3">
    <source>
        <dbReference type="ARBA" id="ARBA00022737"/>
    </source>
</evidence>
<feature type="region of interest" description="Disordered" evidence="5">
    <location>
        <begin position="350"/>
        <end position="480"/>
    </location>
</feature>
<proteinExistence type="predicted"/>
<evidence type="ECO:0000313" key="6">
    <source>
        <dbReference type="EMBL" id="CBJ26094.1"/>
    </source>
</evidence>
<dbReference type="Gene3D" id="3.80.10.10">
    <property type="entry name" value="Ribonuclease Inhibitor"/>
    <property type="match status" value="2"/>
</dbReference>
<dbReference type="GO" id="GO:0031267">
    <property type="term" value="F:small GTPase binding"/>
    <property type="evidence" value="ECO:0007669"/>
    <property type="project" value="TreeGrafter"/>
</dbReference>
<dbReference type="GO" id="GO:0048471">
    <property type="term" value="C:perinuclear region of cytoplasm"/>
    <property type="evidence" value="ECO:0007669"/>
    <property type="project" value="TreeGrafter"/>
</dbReference>
<feature type="compositionally biased region" description="Polar residues" evidence="5">
    <location>
        <begin position="849"/>
        <end position="867"/>
    </location>
</feature>
<dbReference type="Proteomes" id="UP000002630">
    <property type="component" value="Linkage Group LG14"/>
</dbReference>
<keyword evidence="3" id="KW-0677">Repeat</keyword>
<dbReference type="InterPro" id="IPR032675">
    <property type="entry name" value="LRR_dom_sf"/>
</dbReference>
<dbReference type="EMBL" id="FN648387">
    <property type="protein sequence ID" value="CBJ26094.1"/>
    <property type="molecule type" value="Genomic_DNA"/>
</dbReference>
<evidence type="ECO:0000256" key="2">
    <source>
        <dbReference type="ARBA" id="ARBA00022614"/>
    </source>
</evidence>
<feature type="compositionally biased region" description="Low complexity" evidence="5">
    <location>
        <begin position="671"/>
        <end position="684"/>
    </location>
</feature>
<dbReference type="GO" id="GO:0005829">
    <property type="term" value="C:cytosol"/>
    <property type="evidence" value="ECO:0007669"/>
    <property type="project" value="TreeGrafter"/>
</dbReference>
<keyword evidence="2" id="KW-0433">Leucine-rich repeat</keyword>
<keyword evidence="4" id="KW-0175">Coiled coil</keyword>
<feature type="region of interest" description="Disordered" evidence="5">
    <location>
        <begin position="931"/>
        <end position="953"/>
    </location>
</feature>
<dbReference type="GO" id="GO:0005096">
    <property type="term" value="F:GTPase activator activity"/>
    <property type="evidence" value="ECO:0007669"/>
    <property type="project" value="UniProtKB-KW"/>
</dbReference>
<gene>
    <name evidence="6" type="ORF">Esi_0021_0015</name>
</gene>
<evidence type="ECO:0000256" key="1">
    <source>
        <dbReference type="ARBA" id="ARBA00022468"/>
    </source>
</evidence>
<keyword evidence="1" id="KW-0343">GTPase activation</keyword>